<gene>
    <name evidence="1" type="primary">g8181</name>
    <name evidence="1" type="ORF">NpPPO83_00008181</name>
</gene>
<accession>A0ACB5RT01</accession>
<name>A0ACB5RT01_9PEZI</name>
<protein>
    <submittedName>
        <fullName evidence="1">Copper fist DNA-binding protein</fullName>
    </submittedName>
</protein>
<evidence type="ECO:0000313" key="1">
    <source>
        <dbReference type="EMBL" id="GME23638.1"/>
    </source>
</evidence>
<keyword evidence="1" id="KW-0238">DNA-binding</keyword>
<dbReference type="Proteomes" id="UP001165186">
    <property type="component" value="Unassembled WGS sequence"/>
</dbReference>
<sequence>MPIFNGEKYACESCIKGHRVSGCTHSGKQHTFKECNSDRQTDRPLKHINPKGRPVKQCEHCQKARKTKSHHARCDCGTKKDKAKAEKAAAAAAAASASESEHDALNIDSALNFAGTPPGCACHQGEKCLCGIKKEPGDLKLDTGFAKNLGFNKAKPRLTTAHSETTLTVFANGHHKPCHRMNNSAHTSGAPYRIPRHHTTQGTVHRSHDNLAEMYSRTMDPARRSVDSLNLTNNGFGYFPPQSTAESVPMTPLAGSLENDSSIFDPTKYVYNQQSALSKLVGETPEPPHGLPMSESMPVHTYSWMGSMYAPAPQYGVESISTSPTGDLTPDFDYSIPSAAADMTSNPYPWSAGDLPLDPNKLSDSLQPVSHSGDSNRQSVPGMTTSSSGAQSEVGEPALFGDMDLNKMQQEPPAVSDQQLMNDPFQMRDPQSYRLSSASLSQQDVRQQMPTSVPANEPRQNLDLDFMQSSQDSNLMGQPAIFGTSSLDNQPIFPTTTAASSGFADTTFPAPDFTTPMNTPQSGLDATAPPDAQGTDWYNLLGTGMGVNAFSVPIETLNNQNAEFPTWL</sequence>
<evidence type="ECO:0000313" key="2">
    <source>
        <dbReference type="Proteomes" id="UP001165186"/>
    </source>
</evidence>
<organism evidence="1 2">
    <name type="scientific">Neofusicoccum parvum</name>
    <dbReference type="NCBI Taxonomy" id="310453"/>
    <lineage>
        <taxon>Eukaryota</taxon>
        <taxon>Fungi</taxon>
        <taxon>Dikarya</taxon>
        <taxon>Ascomycota</taxon>
        <taxon>Pezizomycotina</taxon>
        <taxon>Dothideomycetes</taxon>
        <taxon>Dothideomycetes incertae sedis</taxon>
        <taxon>Botryosphaeriales</taxon>
        <taxon>Botryosphaeriaceae</taxon>
        <taxon>Neofusicoccum</taxon>
    </lineage>
</organism>
<comment type="caution">
    <text evidence="1">The sequence shown here is derived from an EMBL/GenBank/DDBJ whole genome shotgun (WGS) entry which is preliminary data.</text>
</comment>
<dbReference type="EMBL" id="BSXG01000008">
    <property type="protein sequence ID" value="GME23638.1"/>
    <property type="molecule type" value="Genomic_DNA"/>
</dbReference>
<proteinExistence type="predicted"/>
<keyword evidence="2" id="KW-1185">Reference proteome</keyword>
<reference evidence="1" key="1">
    <citation type="submission" date="2024-09" db="EMBL/GenBank/DDBJ databases">
        <title>Draft Genome Sequences of Neofusicoccum parvum.</title>
        <authorList>
            <person name="Ashida A."/>
            <person name="Camagna M."/>
            <person name="Tanaka A."/>
            <person name="Takemoto D."/>
        </authorList>
    </citation>
    <scope>NUCLEOTIDE SEQUENCE</scope>
    <source>
        <strain evidence="1">PPO83</strain>
    </source>
</reference>